<evidence type="ECO:0000313" key="2">
    <source>
        <dbReference type="Proteomes" id="UP001152531"/>
    </source>
</evidence>
<reference evidence="1" key="1">
    <citation type="submission" date="2022-06" db="EMBL/GenBank/DDBJ databases">
        <authorList>
            <person name="Legras J.-L."/>
            <person name="Devillers H."/>
            <person name="Grondin C."/>
        </authorList>
    </citation>
    <scope>NUCLEOTIDE SEQUENCE</scope>
    <source>
        <strain evidence="1">CLIB 1444</strain>
    </source>
</reference>
<name>A0ACA9Y7X4_9ASCO</name>
<gene>
    <name evidence="1" type="ORF">CLIB1444_05S00980</name>
</gene>
<dbReference type="Proteomes" id="UP001152531">
    <property type="component" value="Unassembled WGS sequence"/>
</dbReference>
<evidence type="ECO:0000313" key="1">
    <source>
        <dbReference type="EMBL" id="CAH6720982.1"/>
    </source>
</evidence>
<organism evidence="1 2">
    <name type="scientific">[Candida] jaroonii</name>
    <dbReference type="NCBI Taxonomy" id="467808"/>
    <lineage>
        <taxon>Eukaryota</taxon>
        <taxon>Fungi</taxon>
        <taxon>Dikarya</taxon>
        <taxon>Ascomycota</taxon>
        <taxon>Saccharomycotina</taxon>
        <taxon>Pichiomycetes</taxon>
        <taxon>Debaryomycetaceae</taxon>
        <taxon>Yamadazyma</taxon>
    </lineage>
</organism>
<accession>A0ACA9Y7X4</accession>
<protein>
    <submittedName>
        <fullName evidence="1">mRNA export factor Mex67p</fullName>
    </submittedName>
</protein>
<proteinExistence type="predicted"/>
<dbReference type="EMBL" id="CALSDN010000005">
    <property type="protein sequence ID" value="CAH6720982.1"/>
    <property type="molecule type" value="Genomic_DNA"/>
</dbReference>
<comment type="caution">
    <text evidence="1">The sequence shown here is derived from an EMBL/GenBank/DDBJ whole genome shotgun (WGS) entry which is preliminary data.</text>
</comment>
<keyword evidence="2" id="KW-1185">Reference proteome</keyword>
<sequence>MSYRGRGRGNYNNYGRGGFQRPPNPQNINQYVNSNSIPVEIAGWNGASMEDCINFISRKCRIVVSNANIEPNGNIKGYVKSEKEAGDLLNWSGVKFAGQSLKITKSFSSNGTNKKGNTIETITEFLKTRYDEPSKMLNLSSVQNDATLNQQGFFASISTTSKFFPALMKIASDLKIDVESIDLSNNNLNDLNTITTLPQTFPKLINLSLMNNNLSKLKVFEIWKNKLNYLREFIISGNPILNNDLNVVKLEIMRLFPRLIILNGEVLRNEPKLLENLKFPFNSQSMMFQDNDIHNISTNFITNFYNLWDTNRSNLLQLYQDQSQFSVSVDMSNPHDLNGQQIDFTYYLTNSRNLSRISASKLKMQKLFTGKDQIANCFNQLPKSKHELIENSHLFSMEAFKYNQLNGIIINLHGTFKETGHPDVSEPKKYGRKKVSLMEKGFDRCFVIIPSPDGGMIVASDMLVIRYPTIFKSDASPVANASPSPAPGIPPVAPSPPVAAPGMNQTPGMTAAPPANSPGINDLPPDIKSMINVTQQELLVKVLLETNLNLQYGYMLCEQSNWDYQTCTINFKNSVNSLPLNAYR</sequence>